<feature type="transmembrane region" description="Helical" evidence="1">
    <location>
        <begin position="7"/>
        <end position="24"/>
    </location>
</feature>
<organism evidence="2 3">
    <name type="scientific">Candidatus Glassbacteria bacterium RIFCSPLOWO2_12_FULL_58_11</name>
    <dbReference type="NCBI Taxonomy" id="1817867"/>
    <lineage>
        <taxon>Bacteria</taxon>
        <taxon>Candidatus Glassiibacteriota</taxon>
    </lineage>
</organism>
<feature type="transmembrane region" description="Helical" evidence="1">
    <location>
        <begin position="264"/>
        <end position="281"/>
    </location>
</feature>
<dbReference type="Pfam" id="PF16980">
    <property type="entry name" value="CitMHS_2"/>
    <property type="match status" value="1"/>
</dbReference>
<proteinExistence type="predicted"/>
<dbReference type="STRING" id="1817867.A3F83_09050"/>
<keyword evidence="1" id="KW-0812">Transmembrane</keyword>
<feature type="transmembrane region" description="Helical" evidence="1">
    <location>
        <begin position="228"/>
        <end position="252"/>
    </location>
</feature>
<feature type="transmembrane region" description="Helical" evidence="1">
    <location>
        <begin position="67"/>
        <end position="86"/>
    </location>
</feature>
<dbReference type="Proteomes" id="UP000179129">
    <property type="component" value="Unassembled WGS sequence"/>
</dbReference>
<dbReference type="AlphaFoldDB" id="A0A1F5YTU8"/>
<accession>A0A1F5YTU8</accession>
<name>A0A1F5YTU8_9BACT</name>
<dbReference type="EMBL" id="MFIX01000140">
    <property type="protein sequence ID" value="OGG03524.1"/>
    <property type="molecule type" value="Genomic_DNA"/>
</dbReference>
<feature type="transmembrane region" description="Helical" evidence="1">
    <location>
        <begin position="176"/>
        <end position="198"/>
    </location>
</feature>
<feature type="transmembrane region" description="Helical" evidence="1">
    <location>
        <begin position="98"/>
        <end position="125"/>
    </location>
</feature>
<evidence type="ECO:0000313" key="3">
    <source>
        <dbReference type="Proteomes" id="UP000179129"/>
    </source>
</evidence>
<dbReference type="InterPro" id="IPR031566">
    <property type="entry name" value="CitMHS_2"/>
</dbReference>
<feature type="transmembrane region" description="Helical" evidence="1">
    <location>
        <begin position="36"/>
        <end position="55"/>
    </location>
</feature>
<comment type="caution">
    <text evidence="2">The sequence shown here is derived from an EMBL/GenBank/DDBJ whole genome shotgun (WGS) entry which is preliminary data.</text>
</comment>
<feature type="transmembrane region" description="Helical" evidence="1">
    <location>
        <begin position="137"/>
        <end position="156"/>
    </location>
</feature>
<feature type="transmembrane region" description="Helical" evidence="1">
    <location>
        <begin position="385"/>
        <end position="404"/>
    </location>
</feature>
<evidence type="ECO:0000313" key="2">
    <source>
        <dbReference type="EMBL" id="OGG03524.1"/>
    </source>
</evidence>
<evidence type="ECO:0000256" key="1">
    <source>
        <dbReference type="SAM" id="Phobius"/>
    </source>
</evidence>
<gene>
    <name evidence="2" type="ORF">A3F83_09050</name>
</gene>
<sequence length="448" mass="49599">MLPLWSVIPFAGMLLSIALFPLFAPGFWHHHYPKVSAFWSLILAIPFVAAYGHAAWHEILHIYLVDYIPFIILLWGLFTVSGGLLVRGKLKGTPVVNTVFLLIGTILASWVGTTGASMLLIRPVIRSNKDRQSKVHIIVFFIFLVANIGGCLTPLGDPPLFLGFLHGVSFFWTMQLLPTMSFLAVLLLVVFFLFDLILYKREQKSASTVQSAAEAGAEKHEKISVVGLYNIIFLLGIMGSVLMSGILDLASLNIGGIEVEGQNLLRDVLILLMGFLSWHFTPREIRQENEFTWFPIIEVAYLFAGIFMTIIPALEILKAGEHGALAFLIKTVSEPVHYFWATGALSSFLDNAPTYLTFFNSALGQLLPGVPEATAVQDLMTTHKVYLEAISAGAVFMGANTYIGNAPNFMVRSIAEESGIKMPSFFGYMVYSIFILIPMFTLVSLIFF</sequence>
<protein>
    <submittedName>
        <fullName evidence="2">Sodium:proton antiporter</fullName>
    </submittedName>
</protein>
<feature type="transmembrane region" description="Helical" evidence="1">
    <location>
        <begin position="293"/>
        <end position="314"/>
    </location>
</feature>
<keyword evidence="1" id="KW-1133">Transmembrane helix</keyword>
<feature type="transmembrane region" description="Helical" evidence="1">
    <location>
        <begin position="425"/>
        <end position="447"/>
    </location>
</feature>
<reference evidence="2 3" key="1">
    <citation type="journal article" date="2016" name="Nat. Commun.">
        <title>Thousands of microbial genomes shed light on interconnected biogeochemical processes in an aquifer system.</title>
        <authorList>
            <person name="Anantharaman K."/>
            <person name="Brown C.T."/>
            <person name="Hug L.A."/>
            <person name="Sharon I."/>
            <person name="Castelle C.J."/>
            <person name="Probst A.J."/>
            <person name="Thomas B.C."/>
            <person name="Singh A."/>
            <person name="Wilkins M.J."/>
            <person name="Karaoz U."/>
            <person name="Brodie E.L."/>
            <person name="Williams K.H."/>
            <person name="Hubbard S.S."/>
            <person name="Banfield J.F."/>
        </authorList>
    </citation>
    <scope>NUCLEOTIDE SEQUENCE [LARGE SCALE GENOMIC DNA]</scope>
</reference>
<keyword evidence="1" id="KW-0472">Membrane</keyword>